<reference evidence="2" key="1">
    <citation type="submission" date="2011-09" db="EMBL/GenBank/DDBJ databases">
        <title>Complete sequence of Halovivax ruber XH-70.</title>
        <authorList>
            <consortium name="US DOE Joint Genome Institute"/>
            <person name="Lucas S."/>
            <person name="Han J."/>
            <person name="Lapidus A."/>
            <person name="Cheng J.-F."/>
            <person name="Goodwin L."/>
            <person name="Pitluck S."/>
            <person name="Peters L."/>
            <person name="Mikhailova N."/>
            <person name="Davenport K."/>
            <person name="Detter J.C."/>
            <person name="Han C."/>
            <person name="Tapia R."/>
            <person name="Land M."/>
            <person name="Hauser L."/>
            <person name="Kyrpides N."/>
            <person name="Ivanova N."/>
            <person name="Pagani I."/>
            <person name="Sproer C."/>
            <person name="Anderson I."/>
            <person name="Woyke T."/>
        </authorList>
    </citation>
    <scope>NUCLEOTIDE SEQUENCE</scope>
    <source>
        <strain evidence="2">XH-70</strain>
    </source>
</reference>
<dbReference type="STRING" id="797302.Halru_0290"/>
<feature type="transmembrane region" description="Helical" evidence="1">
    <location>
        <begin position="13"/>
        <end position="36"/>
    </location>
</feature>
<keyword evidence="1" id="KW-0812">Transmembrane</keyword>
<dbReference type="AlphaFoldDB" id="L0I9M3"/>
<dbReference type="KEGG" id="hru:Halru_0290"/>
<keyword evidence="3" id="KW-1185">Reference proteome</keyword>
<organism evidence="2 3">
    <name type="scientific">Halovivax ruber (strain DSM 18193 / JCM 13892 / XH-70)</name>
    <dbReference type="NCBI Taxonomy" id="797302"/>
    <lineage>
        <taxon>Archaea</taxon>
        <taxon>Methanobacteriati</taxon>
        <taxon>Methanobacteriota</taxon>
        <taxon>Stenosarchaea group</taxon>
        <taxon>Halobacteria</taxon>
        <taxon>Halobacteriales</taxon>
        <taxon>Natrialbaceae</taxon>
        <taxon>Halovivax</taxon>
    </lineage>
</organism>
<accession>L0I9M3</accession>
<proteinExistence type="predicted"/>
<dbReference type="HOGENOM" id="CLU_2730255_0_0_2"/>
<evidence type="ECO:0000313" key="2">
    <source>
        <dbReference type="EMBL" id="AGB14936.1"/>
    </source>
</evidence>
<evidence type="ECO:0000256" key="1">
    <source>
        <dbReference type="SAM" id="Phobius"/>
    </source>
</evidence>
<sequence>MGGGMDQVTKFNYWFPVGLGICSLLLGLSSLIWGLTGQSDSRLFRGVFWILFSILWMVYATPRWREKYTEG</sequence>
<dbReference type="EMBL" id="CP003050">
    <property type="protein sequence ID" value="AGB14936.1"/>
    <property type="molecule type" value="Genomic_DNA"/>
</dbReference>
<name>L0I9M3_HALRX</name>
<feature type="transmembrane region" description="Helical" evidence="1">
    <location>
        <begin position="43"/>
        <end position="61"/>
    </location>
</feature>
<evidence type="ECO:0000313" key="3">
    <source>
        <dbReference type="Proteomes" id="UP000010846"/>
    </source>
</evidence>
<dbReference type="Proteomes" id="UP000010846">
    <property type="component" value="Chromosome"/>
</dbReference>
<protein>
    <submittedName>
        <fullName evidence="2">Uncharacterized protein</fullName>
    </submittedName>
</protein>
<gene>
    <name evidence="2" type="ordered locus">Halru_0290</name>
</gene>
<keyword evidence="1" id="KW-0472">Membrane</keyword>
<keyword evidence="1" id="KW-1133">Transmembrane helix</keyword>